<protein>
    <recommendedName>
        <fullName evidence="2">ICEBs1 excisionase</fullName>
    </recommendedName>
</protein>
<name>A0A644XCL2_9ZZZZ</name>
<sequence>MTGQMFMRVDEVAKELGVSKPYAYKLIRAMNEELKKTGCITITGRIDRKFFYEKFYGTRNQNERKAN</sequence>
<dbReference type="AlphaFoldDB" id="A0A644XCL2"/>
<dbReference type="EMBL" id="VSSQ01002202">
    <property type="protein sequence ID" value="MPM13966.1"/>
    <property type="molecule type" value="Genomic_DNA"/>
</dbReference>
<accession>A0A644XCL2</accession>
<gene>
    <name evidence="1" type="ORF">SDC9_60326</name>
</gene>
<reference evidence="1" key="1">
    <citation type="submission" date="2019-08" db="EMBL/GenBank/DDBJ databases">
        <authorList>
            <person name="Kucharzyk K."/>
            <person name="Murdoch R.W."/>
            <person name="Higgins S."/>
            <person name="Loffler F."/>
        </authorList>
    </citation>
    <scope>NUCLEOTIDE SEQUENCE</scope>
</reference>
<comment type="caution">
    <text evidence="1">The sequence shown here is derived from an EMBL/GenBank/DDBJ whole genome shotgun (WGS) entry which is preliminary data.</text>
</comment>
<evidence type="ECO:0008006" key="2">
    <source>
        <dbReference type="Google" id="ProtNLM"/>
    </source>
</evidence>
<organism evidence="1">
    <name type="scientific">bioreactor metagenome</name>
    <dbReference type="NCBI Taxonomy" id="1076179"/>
    <lineage>
        <taxon>unclassified sequences</taxon>
        <taxon>metagenomes</taxon>
        <taxon>ecological metagenomes</taxon>
    </lineage>
</organism>
<evidence type="ECO:0000313" key="1">
    <source>
        <dbReference type="EMBL" id="MPM13966.1"/>
    </source>
</evidence>
<proteinExistence type="predicted"/>